<feature type="domain" description="HTH iclR-type" evidence="2">
    <location>
        <begin position="5"/>
        <end position="67"/>
    </location>
</feature>
<dbReference type="SMART" id="SM00346">
    <property type="entry name" value="HTH_ICLR"/>
    <property type="match status" value="1"/>
</dbReference>
<dbReference type="PANTHER" id="PTHR30136">
    <property type="entry name" value="HELIX-TURN-HELIX TRANSCRIPTIONAL REGULATOR, ICLR FAMILY"/>
    <property type="match status" value="1"/>
</dbReference>
<proteinExistence type="predicted"/>
<dbReference type="PROSITE" id="PS51078">
    <property type="entry name" value="ICLR_ED"/>
    <property type="match status" value="1"/>
</dbReference>
<dbReference type="GO" id="GO:0003677">
    <property type="term" value="F:DNA binding"/>
    <property type="evidence" value="ECO:0007669"/>
    <property type="project" value="UniProtKB-KW"/>
</dbReference>
<evidence type="ECO:0000313" key="4">
    <source>
        <dbReference type="EMBL" id="QWZ08612.1"/>
    </source>
</evidence>
<dbReference type="InterPro" id="IPR050707">
    <property type="entry name" value="HTH_MetabolicPath_Reg"/>
</dbReference>
<sequence>MGRAVPAASRALDILELFLDDPVLSAAEVVSKLALPRTTVHELLGTLTDRSYLVVVPGQPLRYQLGVRLFQLGSVFAQQLDLAREAQRVAAEVAAECGETVHVAVREGTDVIYIARVESTHPVRMVSAVGRRLPAHCTGVGKMLLSALSEQALNALYPKQTTLPKMTHASISSLSRLKTQLAEIRARGLSYDEAESSEDVHCVAAGVRDHTGEMVAGLSISVPITRWDEDRRRVLGELVTDGAARLSASLGYRAAATR</sequence>
<feature type="domain" description="IclR-ED" evidence="3">
    <location>
        <begin position="68"/>
        <end position="252"/>
    </location>
</feature>
<dbReference type="GO" id="GO:0003700">
    <property type="term" value="F:DNA-binding transcription factor activity"/>
    <property type="evidence" value="ECO:0007669"/>
    <property type="project" value="TreeGrafter"/>
</dbReference>
<keyword evidence="5" id="KW-1185">Reference proteome</keyword>
<dbReference type="Pfam" id="PF09339">
    <property type="entry name" value="HTH_IclR"/>
    <property type="match status" value="1"/>
</dbReference>
<reference evidence="4" key="1">
    <citation type="submission" date="2021-06" db="EMBL/GenBank/DDBJ databases">
        <title>Complete genome sequence of Nocardioides sp. G188.</title>
        <authorList>
            <person name="Im W.-T."/>
        </authorList>
    </citation>
    <scope>NUCLEOTIDE SEQUENCE</scope>
    <source>
        <strain evidence="4">G188</strain>
    </source>
</reference>
<keyword evidence="1" id="KW-0238">DNA-binding</keyword>
<evidence type="ECO:0000256" key="1">
    <source>
        <dbReference type="ARBA" id="ARBA00023125"/>
    </source>
</evidence>
<accession>A0A975SZ49</accession>
<dbReference type="GO" id="GO:0045892">
    <property type="term" value="P:negative regulation of DNA-templated transcription"/>
    <property type="evidence" value="ECO:0007669"/>
    <property type="project" value="TreeGrafter"/>
</dbReference>
<protein>
    <submittedName>
        <fullName evidence="4">IclR family transcriptional regulator</fullName>
    </submittedName>
</protein>
<dbReference type="EMBL" id="CP077062">
    <property type="protein sequence ID" value="QWZ08612.1"/>
    <property type="molecule type" value="Genomic_DNA"/>
</dbReference>
<dbReference type="Pfam" id="PF01614">
    <property type="entry name" value="IclR_C"/>
    <property type="match status" value="1"/>
</dbReference>
<evidence type="ECO:0000259" key="2">
    <source>
        <dbReference type="PROSITE" id="PS51077"/>
    </source>
</evidence>
<dbReference type="PANTHER" id="PTHR30136:SF2">
    <property type="entry name" value="TRANSCRIPTIONAL REGULATOR ICLR"/>
    <property type="match status" value="1"/>
</dbReference>
<evidence type="ECO:0000313" key="5">
    <source>
        <dbReference type="Proteomes" id="UP000683575"/>
    </source>
</evidence>
<dbReference type="KEGG" id="nps:KRR39_01735"/>
<dbReference type="RefSeq" id="WP_216940187.1">
    <property type="nucleotide sequence ID" value="NZ_CP077062.1"/>
</dbReference>
<dbReference type="InterPro" id="IPR005471">
    <property type="entry name" value="Tscrpt_reg_IclR_N"/>
</dbReference>
<evidence type="ECO:0000259" key="3">
    <source>
        <dbReference type="PROSITE" id="PS51078"/>
    </source>
</evidence>
<dbReference type="InterPro" id="IPR014757">
    <property type="entry name" value="Tscrpt_reg_IclR_C"/>
</dbReference>
<dbReference type="AlphaFoldDB" id="A0A975SZ49"/>
<name>A0A975SZ49_9ACTN</name>
<dbReference type="Proteomes" id="UP000683575">
    <property type="component" value="Chromosome"/>
</dbReference>
<gene>
    <name evidence="4" type="ORF">KRR39_01735</name>
</gene>
<organism evidence="4 5">
    <name type="scientific">Nocardioides panacis</name>
    <dbReference type="NCBI Taxonomy" id="2849501"/>
    <lineage>
        <taxon>Bacteria</taxon>
        <taxon>Bacillati</taxon>
        <taxon>Actinomycetota</taxon>
        <taxon>Actinomycetes</taxon>
        <taxon>Propionibacteriales</taxon>
        <taxon>Nocardioidaceae</taxon>
        <taxon>Nocardioides</taxon>
    </lineage>
</organism>
<dbReference type="PROSITE" id="PS51077">
    <property type="entry name" value="HTH_ICLR"/>
    <property type="match status" value="1"/>
</dbReference>